<dbReference type="EMBL" id="MU855365">
    <property type="protein sequence ID" value="KAK3905254.1"/>
    <property type="molecule type" value="Genomic_DNA"/>
</dbReference>
<organism evidence="2 3">
    <name type="scientific">Staphylotrichum tortipilum</name>
    <dbReference type="NCBI Taxonomy" id="2831512"/>
    <lineage>
        <taxon>Eukaryota</taxon>
        <taxon>Fungi</taxon>
        <taxon>Dikarya</taxon>
        <taxon>Ascomycota</taxon>
        <taxon>Pezizomycotina</taxon>
        <taxon>Sordariomycetes</taxon>
        <taxon>Sordariomycetidae</taxon>
        <taxon>Sordariales</taxon>
        <taxon>Chaetomiaceae</taxon>
        <taxon>Staphylotrichum</taxon>
    </lineage>
</organism>
<keyword evidence="3" id="KW-1185">Reference proteome</keyword>
<gene>
    <name evidence="2" type="ORF">C8A05DRAFT_12932</name>
</gene>
<comment type="caution">
    <text evidence="2">The sequence shown here is derived from an EMBL/GenBank/DDBJ whole genome shotgun (WGS) entry which is preliminary data.</text>
</comment>
<sequence length="533" mass="58635">MLPSQGTPTARRPLLRFDLASISIDDRPNAYKNPQLVLKPQLDLPPRTPFTGLRPRQPLWHHYLMVHVKDKAEELVKLDLESFQMSPTAADSVRQHTITCLASSYSLLLRYPKDPDNGFSTLSVTLQKPSDLEAILSQLGTLSVSVEYEQASRGGTLVPMPPPFGARVPESQPVMSAYRPPSNPRQLNSSTPPMLSRPSSTGLHVSHPEVHPHGTPLQRPPSQPQGQPAELLLGHRPWSPAFVPSRPATTIGVPGILGEGIYKFSKVGSASSGRSRVGRTSTIIEPQPPKLYTVSRHFDKTLSRADILHSSKARYLGRELPPRVKSGEPPQPIYELPNLPSGGTAGQHWLGQGDSATKPLARTSSVLDAVPVNIHRQPRLRRLRTFHDAPDPGHGLVADSEEYSSLLPSVAEEQQRLAFSQPELVSRAVGYANNVYSFSSSPTLLEVPTRQYPPDDDWLIQVSQIQQEGLCEASRVWDDLMRRADGEVASADSSQDALSVLAKFEAEFARCWEVSVASTAHKMRQVRLRGFAS</sequence>
<dbReference type="AlphaFoldDB" id="A0AAN6RWE4"/>
<evidence type="ECO:0000313" key="3">
    <source>
        <dbReference type="Proteomes" id="UP001303889"/>
    </source>
</evidence>
<feature type="compositionally biased region" description="Polar residues" evidence="1">
    <location>
        <begin position="184"/>
        <end position="203"/>
    </location>
</feature>
<protein>
    <submittedName>
        <fullName evidence="2">Uncharacterized protein</fullName>
    </submittedName>
</protein>
<accession>A0AAN6RWE4</accession>
<reference evidence="2" key="2">
    <citation type="submission" date="2023-05" db="EMBL/GenBank/DDBJ databases">
        <authorList>
            <consortium name="Lawrence Berkeley National Laboratory"/>
            <person name="Steindorff A."/>
            <person name="Hensen N."/>
            <person name="Bonometti L."/>
            <person name="Westerberg I."/>
            <person name="Brannstrom I.O."/>
            <person name="Guillou S."/>
            <person name="Cros-Aarteil S."/>
            <person name="Calhoun S."/>
            <person name="Haridas S."/>
            <person name="Kuo A."/>
            <person name="Mondo S."/>
            <person name="Pangilinan J."/>
            <person name="Riley R."/>
            <person name="Labutti K."/>
            <person name="Andreopoulos B."/>
            <person name="Lipzen A."/>
            <person name="Chen C."/>
            <person name="Yanf M."/>
            <person name="Daum C."/>
            <person name="Ng V."/>
            <person name="Clum A."/>
            <person name="Ohm R."/>
            <person name="Martin F."/>
            <person name="Silar P."/>
            <person name="Natvig D."/>
            <person name="Lalanne C."/>
            <person name="Gautier V."/>
            <person name="Ament-Velasquez S.L."/>
            <person name="Kruys A."/>
            <person name="Hutchinson M.I."/>
            <person name="Powell A.J."/>
            <person name="Barry K."/>
            <person name="Miller A.N."/>
            <person name="Grigoriev I.V."/>
            <person name="Debuchy R."/>
            <person name="Gladieux P."/>
            <person name="Thoren M.H."/>
            <person name="Johannesson H."/>
        </authorList>
    </citation>
    <scope>NUCLEOTIDE SEQUENCE</scope>
    <source>
        <strain evidence="2">CBS 103.79</strain>
    </source>
</reference>
<name>A0AAN6RWE4_9PEZI</name>
<dbReference type="Proteomes" id="UP001303889">
    <property type="component" value="Unassembled WGS sequence"/>
</dbReference>
<evidence type="ECO:0000313" key="2">
    <source>
        <dbReference type="EMBL" id="KAK3905254.1"/>
    </source>
</evidence>
<feature type="region of interest" description="Disordered" evidence="1">
    <location>
        <begin position="169"/>
        <end position="229"/>
    </location>
</feature>
<reference evidence="2" key="1">
    <citation type="journal article" date="2023" name="Mol. Phylogenet. Evol.">
        <title>Genome-scale phylogeny and comparative genomics of the fungal order Sordariales.</title>
        <authorList>
            <person name="Hensen N."/>
            <person name="Bonometti L."/>
            <person name="Westerberg I."/>
            <person name="Brannstrom I.O."/>
            <person name="Guillou S."/>
            <person name="Cros-Aarteil S."/>
            <person name="Calhoun S."/>
            <person name="Haridas S."/>
            <person name="Kuo A."/>
            <person name="Mondo S."/>
            <person name="Pangilinan J."/>
            <person name="Riley R."/>
            <person name="LaButti K."/>
            <person name="Andreopoulos B."/>
            <person name="Lipzen A."/>
            <person name="Chen C."/>
            <person name="Yan M."/>
            <person name="Daum C."/>
            <person name="Ng V."/>
            <person name="Clum A."/>
            <person name="Steindorff A."/>
            <person name="Ohm R.A."/>
            <person name="Martin F."/>
            <person name="Silar P."/>
            <person name="Natvig D.O."/>
            <person name="Lalanne C."/>
            <person name="Gautier V."/>
            <person name="Ament-Velasquez S.L."/>
            <person name="Kruys A."/>
            <person name="Hutchinson M.I."/>
            <person name="Powell A.J."/>
            <person name="Barry K."/>
            <person name="Miller A.N."/>
            <person name="Grigoriev I.V."/>
            <person name="Debuchy R."/>
            <person name="Gladieux P."/>
            <person name="Hiltunen Thoren M."/>
            <person name="Johannesson H."/>
        </authorList>
    </citation>
    <scope>NUCLEOTIDE SEQUENCE</scope>
    <source>
        <strain evidence="2">CBS 103.79</strain>
    </source>
</reference>
<proteinExistence type="predicted"/>
<evidence type="ECO:0000256" key="1">
    <source>
        <dbReference type="SAM" id="MobiDB-lite"/>
    </source>
</evidence>